<sequence length="112" mass="12258">MFTTIDTTYPVARQNHLCEVCGPGIKAGDQYSRTVAVDGGDFSVFKCCLEICLSVVNKCFRDDFYDYLGGGVTGDDAREWAHNNAGSGARIDDPDALKLLQRLDHHNAQPTS</sequence>
<dbReference type="Proteomes" id="UP001501461">
    <property type="component" value="Unassembled WGS sequence"/>
</dbReference>
<name>A0ABP5FXI7_9MICC</name>
<comment type="caution">
    <text evidence="1">The sequence shown here is derived from an EMBL/GenBank/DDBJ whole genome shotgun (WGS) entry which is preliminary data.</text>
</comment>
<dbReference type="EMBL" id="BAAAMN010000028">
    <property type="protein sequence ID" value="GAA2036282.1"/>
    <property type="molecule type" value="Genomic_DNA"/>
</dbReference>
<organism evidence="1 2">
    <name type="scientific">Yaniella flava</name>
    <dbReference type="NCBI Taxonomy" id="287930"/>
    <lineage>
        <taxon>Bacteria</taxon>
        <taxon>Bacillati</taxon>
        <taxon>Actinomycetota</taxon>
        <taxon>Actinomycetes</taxon>
        <taxon>Micrococcales</taxon>
        <taxon>Micrococcaceae</taxon>
        <taxon>Yaniella</taxon>
    </lineage>
</organism>
<accession>A0ABP5FXI7</accession>
<evidence type="ECO:0000313" key="2">
    <source>
        <dbReference type="Proteomes" id="UP001501461"/>
    </source>
</evidence>
<proteinExistence type="predicted"/>
<gene>
    <name evidence="1" type="ORF">GCM10009720_16020</name>
</gene>
<keyword evidence="2" id="KW-1185">Reference proteome</keyword>
<evidence type="ECO:0000313" key="1">
    <source>
        <dbReference type="EMBL" id="GAA2036282.1"/>
    </source>
</evidence>
<reference evidence="2" key="1">
    <citation type="journal article" date="2019" name="Int. J. Syst. Evol. Microbiol.">
        <title>The Global Catalogue of Microorganisms (GCM) 10K type strain sequencing project: providing services to taxonomists for standard genome sequencing and annotation.</title>
        <authorList>
            <consortium name="The Broad Institute Genomics Platform"/>
            <consortium name="The Broad Institute Genome Sequencing Center for Infectious Disease"/>
            <person name="Wu L."/>
            <person name="Ma J."/>
        </authorList>
    </citation>
    <scope>NUCLEOTIDE SEQUENCE [LARGE SCALE GENOMIC DNA]</scope>
    <source>
        <strain evidence="2">JCM 13595</strain>
    </source>
</reference>
<protein>
    <submittedName>
        <fullName evidence="1">Uncharacterized protein</fullName>
    </submittedName>
</protein>